<dbReference type="Pfam" id="PF13968">
    <property type="entry name" value="DUF4220"/>
    <property type="match status" value="1"/>
</dbReference>
<dbReference type="EMBL" id="BQNB010011410">
    <property type="protein sequence ID" value="GJS90204.1"/>
    <property type="molecule type" value="Genomic_DNA"/>
</dbReference>
<protein>
    <recommendedName>
        <fullName evidence="1">ADP-ribosyl cyclase/cyclic ADP-ribose hydrolase</fullName>
        <ecNumber evidence="1">3.2.2.6</ecNumber>
    </recommendedName>
</protein>
<keyword evidence="7" id="KW-0812">Transmembrane</keyword>
<dbReference type="InterPro" id="IPR032675">
    <property type="entry name" value="LRR_dom_sf"/>
</dbReference>
<dbReference type="SUPFAM" id="SSF52540">
    <property type="entry name" value="P-loop containing nucleoside triphosphate hydrolases"/>
    <property type="match status" value="1"/>
</dbReference>
<evidence type="ECO:0000256" key="2">
    <source>
        <dbReference type="ARBA" id="ARBA00022614"/>
    </source>
</evidence>
<keyword evidence="2" id="KW-0433">Leucine-rich repeat</keyword>
<evidence type="ECO:0000313" key="9">
    <source>
        <dbReference type="EMBL" id="GJS90204.1"/>
    </source>
</evidence>
<evidence type="ECO:0000313" key="10">
    <source>
        <dbReference type="Proteomes" id="UP001151760"/>
    </source>
</evidence>
<dbReference type="SMART" id="SM00255">
    <property type="entry name" value="TIR"/>
    <property type="match status" value="1"/>
</dbReference>
<dbReference type="Pfam" id="PF23282">
    <property type="entry name" value="WHD_ROQ1"/>
    <property type="match status" value="1"/>
</dbReference>
<dbReference type="InterPro" id="IPR027417">
    <property type="entry name" value="P-loop_NTPase"/>
</dbReference>
<gene>
    <name evidence="9" type="ORF">Tco_0772840</name>
</gene>
<dbReference type="Proteomes" id="UP001151760">
    <property type="component" value="Unassembled WGS sequence"/>
</dbReference>
<reference evidence="9" key="2">
    <citation type="submission" date="2022-01" db="EMBL/GenBank/DDBJ databases">
        <authorList>
            <person name="Yamashiro T."/>
            <person name="Shiraishi A."/>
            <person name="Satake H."/>
            <person name="Nakayama K."/>
        </authorList>
    </citation>
    <scope>NUCLEOTIDE SEQUENCE</scope>
</reference>
<dbReference type="PANTHER" id="PTHR11017:SF573">
    <property type="entry name" value="ADP-RIBOSYL CYCLASE_CYCLIC ADP-RIBOSE HYDROLASE"/>
    <property type="match status" value="1"/>
</dbReference>
<dbReference type="InterPro" id="IPR000157">
    <property type="entry name" value="TIR_dom"/>
</dbReference>
<evidence type="ECO:0000256" key="3">
    <source>
        <dbReference type="ARBA" id="ARBA00022737"/>
    </source>
</evidence>
<dbReference type="Pfam" id="PF20160">
    <property type="entry name" value="C-JID"/>
    <property type="match status" value="1"/>
</dbReference>
<proteinExistence type="predicted"/>
<feature type="transmembrane region" description="Helical" evidence="7">
    <location>
        <begin position="66"/>
        <end position="90"/>
    </location>
</feature>
<keyword evidence="7" id="KW-0472">Membrane</keyword>
<feature type="transmembrane region" description="Helical" evidence="7">
    <location>
        <begin position="230"/>
        <end position="250"/>
    </location>
</feature>
<evidence type="ECO:0000256" key="7">
    <source>
        <dbReference type="SAM" id="Phobius"/>
    </source>
</evidence>
<dbReference type="PRINTS" id="PR00364">
    <property type="entry name" value="DISEASERSIST"/>
</dbReference>
<reference evidence="9" key="1">
    <citation type="journal article" date="2022" name="Int. J. Mol. Sci.">
        <title>Draft Genome of Tanacetum Coccineum: Genomic Comparison of Closely Related Tanacetum-Family Plants.</title>
        <authorList>
            <person name="Yamashiro T."/>
            <person name="Shiraishi A."/>
            <person name="Nakayama K."/>
            <person name="Satake H."/>
        </authorList>
    </citation>
    <scope>NUCLEOTIDE SEQUENCE</scope>
</reference>
<dbReference type="Gene3D" id="3.80.10.10">
    <property type="entry name" value="Ribonuclease Inhibitor"/>
    <property type="match status" value="2"/>
</dbReference>
<keyword evidence="10" id="KW-1185">Reference proteome</keyword>
<dbReference type="SMART" id="SM00369">
    <property type="entry name" value="LRR_TYP"/>
    <property type="match status" value="3"/>
</dbReference>
<keyword evidence="3" id="KW-0677">Repeat</keyword>
<dbReference type="EC" id="3.2.2.6" evidence="1"/>
<dbReference type="InterPro" id="IPR058192">
    <property type="entry name" value="WHD_ROQ1-like"/>
</dbReference>
<dbReference type="InterPro" id="IPR035897">
    <property type="entry name" value="Toll_tir_struct_dom_sf"/>
</dbReference>
<dbReference type="Pfam" id="PF01582">
    <property type="entry name" value="TIR"/>
    <property type="match status" value="1"/>
</dbReference>
<feature type="transmembrane region" description="Helical" evidence="7">
    <location>
        <begin position="257"/>
        <end position="279"/>
    </location>
</feature>
<dbReference type="PROSITE" id="PS50104">
    <property type="entry name" value="TIR"/>
    <property type="match status" value="1"/>
</dbReference>
<dbReference type="InterPro" id="IPR042197">
    <property type="entry name" value="Apaf_helical"/>
</dbReference>
<dbReference type="InterPro" id="IPR003591">
    <property type="entry name" value="Leu-rich_rpt_typical-subtyp"/>
</dbReference>
<keyword evidence="7" id="KW-1133">Transmembrane helix</keyword>
<evidence type="ECO:0000256" key="4">
    <source>
        <dbReference type="ARBA" id="ARBA00022801"/>
    </source>
</evidence>
<sequence>MMSIVIGLITLSDHRKIFQVVPDDVKHMLNEWALRGLIVISLVSQITLSQLGNARKYNPRTRVRMALWFAYFLALAVASSALDSITAFALEDNELSLRHFVEIVFHRLHDSMLGPPDAGPNYPKFLEDFLLKKLQGFEVNVEEVAELSHTVNIYLYPEEGKEISEAYDLLQTFKRLFVDLILTFEDRDSSQSYFRHLESSNAFGAVAIELGFAFDMLYTKANVVYTFNGLLFRITSIFVLILVLVGFHFLCKIDYHLIDIVITYLLVGTALIMDIFAVITTLRSDWTDHWLIQKNLTRKMLRLPFLKQPNKQRWSGSMAHFDLLSVALDERPAWFPENPFISLIMASSSIAHRWKYDVFISPHLYKAIEESRFLIVIFSKNYASSSWCLRELVKILECKHNKNPKYEVRIIFYDAKPDVVRKQKRSYAEAFRNHEVSNIAEVGKWKEALSKAADLSGFDLQGMTNGYESKFIDCISKDILKKLCDGPLHVGENLVGIDFHFDRLDLSRFVGSDKVNMIGICGISGIGKTTLAKAIYNLMYIHFEGSCFCEDVKEVTKRQGIIQVQMHLINKILKTEDLKISCVGEGSMVIKQRMACKPILLVLDDVDHRDQLKALAGSACWFCPGSLIIFTGKDKQLLKSHRVDEIHDMKFLDEDQSLQLFSLYAFKEKHPSTGFQGLADKAVKYVQGHPLALIILGCFLYGKTVGQWVSELDRLKLHPNEEIQRVLRLSYDGINNHQQNILLDIACLFIGENSKFVASILDGCNFYADTNMHVLVDKSLITICSDMSLQMHYLIQAMAREIIHEESIMTGKQRRLWNPSEVYNVLNETKVPITEAIEVLVLFLRESSQKVHINANSFALMKNLRILKIYVEEEFPSKLELKGYDVKCSRHLYFFSNELSLFCWHGCPFKYLPSDFYAHNIVVIDLSYSNIEQLWTTPKCLRRLKVMKLRYCCSLTTTPDFSEITNLEELDLEGCVNMVTIHPSIGMLKRLVVLNMTDCRRARNFPSKVEMDSLQVLNLSGCLNVNQVPESFWSRCYCNLVQVPESIGGLACLVDLNLRGNNLLEVPESIGGLLCLEDLNLEGNNLLKVPESIGGLSCLVHLNLKGNNLLEVTESIGSLSCLQDLNLKGNNFTILPGSLSQLSQLGILELDGCKKLEVLPELPPRVWNISAVDCTSLREVLGSFKDHMRNDFSNCPKLFKNVTIDSEGSISKTQDSSITSQGFIHQLSAFLGYLGIHEFFLQDNVYSVLDILYYGNSMPEWFTNRSRENHVNVELPSDLSYDKNFRGFGTCVVFKYKKPFSIFEGFSVKNFDGAFLMAIDFFSHVFEEFLLNSDGASEIGIRESCMIWLHYTKDTRRWNGAKNFVTFSLEENNEDVEVKECGVRLISDEDIQQEAHLSMFQGLPTPTQHGGKLSVFGVNSHLDWSW</sequence>
<comment type="catalytic activity">
    <reaction evidence="6">
        <text>NAD(+) + H2O = ADP-D-ribose + nicotinamide + H(+)</text>
        <dbReference type="Rhea" id="RHEA:16301"/>
        <dbReference type="ChEBI" id="CHEBI:15377"/>
        <dbReference type="ChEBI" id="CHEBI:15378"/>
        <dbReference type="ChEBI" id="CHEBI:17154"/>
        <dbReference type="ChEBI" id="CHEBI:57540"/>
        <dbReference type="ChEBI" id="CHEBI:57967"/>
        <dbReference type="EC" id="3.2.2.6"/>
    </reaction>
    <physiologicalReaction direction="left-to-right" evidence="6">
        <dbReference type="Rhea" id="RHEA:16302"/>
    </physiologicalReaction>
</comment>
<evidence type="ECO:0000256" key="5">
    <source>
        <dbReference type="ARBA" id="ARBA00023027"/>
    </source>
</evidence>
<dbReference type="InterPro" id="IPR044974">
    <property type="entry name" value="Disease_R_plants"/>
</dbReference>
<accession>A0ABQ4ZJ00</accession>
<dbReference type="Gene3D" id="1.10.8.430">
    <property type="entry name" value="Helical domain of apoptotic protease-activating factors"/>
    <property type="match status" value="1"/>
</dbReference>
<dbReference type="InterPro" id="IPR045344">
    <property type="entry name" value="C-JID"/>
</dbReference>
<dbReference type="InterPro" id="IPR025315">
    <property type="entry name" value="DUF4220"/>
</dbReference>
<evidence type="ECO:0000259" key="8">
    <source>
        <dbReference type="PROSITE" id="PS50104"/>
    </source>
</evidence>
<feature type="transmembrane region" description="Helical" evidence="7">
    <location>
        <begin position="32"/>
        <end position="54"/>
    </location>
</feature>
<evidence type="ECO:0000256" key="1">
    <source>
        <dbReference type="ARBA" id="ARBA00011982"/>
    </source>
</evidence>
<dbReference type="SUPFAM" id="SSF52058">
    <property type="entry name" value="L domain-like"/>
    <property type="match status" value="1"/>
</dbReference>
<dbReference type="Gene3D" id="3.40.50.300">
    <property type="entry name" value="P-loop containing nucleotide triphosphate hydrolases"/>
    <property type="match status" value="1"/>
</dbReference>
<keyword evidence="5" id="KW-0520">NAD</keyword>
<dbReference type="Pfam" id="PF00931">
    <property type="entry name" value="NB-ARC"/>
    <property type="match status" value="1"/>
</dbReference>
<name>A0ABQ4ZJ00_9ASTR</name>
<feature type="domain" description="TIR" evidence="8">
    <location>
        <begin position="308"/>
        <end position="483"/>
    </location>
</feature>
<keyword evidence="4" id="KW-0378">Hydrolase</keyword>
<dbReference type="PANTHER" id="PTHR11017">
    <property type="entry name" value="LEUCINE-RICH REPEAT-CONTAINING PROTEIN"/>
    <property type="match status" value="1"/>
</dbReference>
<organism evidence="9 10">
    <name type="scientific">Tanacetum coccineum</name>
    <dbReference type="NCBI Taxonomy" id="301880"/>
    <lineage>
        <taxon>Eukaryota</taxon>
        <taxon>Viridiplantae</taxon>
        <taxon>Streptophyta</taxon>
        <taxon>Embryophyta</taxon>
        <taxon>Tracheophyta</taxon>
        <taxon>Spermatophyta</taxon>
        <taxon>Magnoliopsida</taxon>
        <taxon>eudicotyledons</taxon>
        <taxon>Gunneridae</taxon>
        <taxon>Pentapetalae</taxon>
        <taxon>asterids</taxon>
        <taxon>campanulids</taxon>
        <taxon>Asterales</taxon>
        <taxon>Asteraceae</taxon>
        <taxon>Asteroideae</taxon>
        <taxon>Anthemideae</taxon>
        <taxon>Anthemidinae</taxon>
        <taxon>Tanacetum</taxon>
    </lineage>
</organism>
<dbReference type="Gene3D" id="3.40.50.10140">
    <property type="entry name" value="Toll/interleukin-1 receptor homology (TIR) domain"/>
    <property type="match status" value="1"/>
</dbReference>
<dbReference type="InterPro" id="IPR002182">
    <property type="entry name" value="NB-ARC"/>
</dbReference>
<comment type="caution">
    <text evidence="9">The sequence shown here is derived from an EMBL/GenBank/DDBJ whole genome shotgun (WGS) entry which is preliminary data.</text>
</comment>
<dbReference type="SUPFAM" id="SSF52200">
    <property type="entry name" value="Toll/Interleukin receptor TIR domain"/>
    <property type="match status" value="1"/>
</dbReference>
<evidence type="ECO:0000256" key="6">
    <source>
        <dbReference type="ARBA" id="ARBA00047304"/>
    </source>
</evidence>